<gene>
    <name evidence="6" type="ORF">MSTHT_0801</name>
</gene>
<keyword evidence="4" id="KW-0067">ATP-binding</keyword>
<evidence type="ECO:0000313" key="7">
    <source>
        <dbReference type="Proteomes" id="UP000066529"/>
    </source>
</evidence>
<dbReference type="InterPro" id="IPR003593">
    <property type="entry name" value="AAA+_ATPase"/>
</dbReference>
<evidence type="ECO:0000259" key="5">
    <source>
        <dbReference type="PROSITE" id="PS50893"/>
    </source>
</evidence>
<reference evidence="6 7" key="1">
    <citation type="submission" date="2014-07" db="EMBL/GenBank/DDBJ databases">
        <title>Methanogenic archaea and the global carbon cycle.</title>
        <authorList>
            <person name="Henriksen J.R."/>
            <person name="Luke J."/>
            <person name="Reinhart S."/>
            <person name="Benedict M.N."/>
            <person name="Youngblut N.D."/>
            <person name="Metcalf M.E."/>
            <person name="Whitaker R.J."/>
            <person name="Metcalf W.W."/>
        </authorList>
    </citation>
    <scope>NUCLEOTIDE SEQUENCE [LARGE SCALE GENOMIC DNA]</scope>
    <source>
        <strain evidence="7">ATCC 43570 / DSM 1825 / OCM 12 / VKM B-1830 / TM-1</strain>
    </source>
</reference>
<dbReference type="GO" id="GO:0016887">
    <property type="term" value="F:ATP hydrolysis activity"/>
    <property type="evidence" value="ECO:0007669"/>
    <property type="project" value="InterPro"/>
</dbReference>
<name>A0A0E3H8L4_METTT</name>
<dbReference type="InterPro" id="IPR003439">
    <property type="entry name" value="ABC_transporter-like_ATP-bd"/>
</dbReference>
<organism evidence="6 7">
    <name type="scientific">Methanosarcina thermophila (strain ATCC 43570 / DSM 1825 / OCM 12 / VKM B-1830 / TM-1)</name>
    <dbReference type="NCBI Taxonomy" id="523844"/>
    <lineage>
        <taxon>Archaea</taxon>
        <taxon>Methanobacteriati</taxon>
        <taxon>Methanobacteriota</taxon>
        <taxon>Stenosarchaea group</taxon>
        <taxon>Methanomicrobia</taxon>
        <taxon>Methanosarcinales</taxon>
        <taxon>Methanosarcinaceae</taxon>
        <taxon>Methanosarcina</taxon>
    </lineage>
</organism>
<evidence type="ECO:0000313" key="6">
    <source>
        <dbReference type="EMBL" id="AKB12559.1"/>
    </source>
</evidence>
<dbReference type="EMBL" id="CP009501">
    <property type="protein sequence ID" value="AKB12559.1"/>
    <property type="molecule type" value="Genomic_DNA"/>
</dbReference>
<accession>A0A0E3H8L4</accession>
<dbReference type="Pfam" id="PF00005">
    <property type="entry name" value="ABC_tran"/>
    <property type="match status" value="1"/>
</dbReference>
<protein>
    <recommendedName>
        <fullName evidence="5">ABC transporter domain-containing protein</fullName>
    </recommendedName>
</protein>
<dbReference type="PANTHER" id="PTHR43117">
    <property type="entry name" value="OSMOPROTECTANT IMPORT ATP-BINDING PROTEIN OSMV"/>
    <property type="match status" value="1"/>
</dbReference>
<keyword evidence="3" id="KW-0547">Nucleotide-binding</keyword>
<dbReference type="GO" id="GO:0005524">
    <property type="term" value="F:ATP binding"/>
    <property type="evidence" value="ECO:0007669"/>
    <property type="project" value="UniProtKB-KW"/>
</dbReference>
<dbReference type="PANTHER" id="PTHR43117:SF4">
    <property type="entry name" value="OSMOPROTECTANT IMPORT ATP-BINDING PROTEIN OSMV"/>
    <property type="match status" value="1"/>
</dbReference>
<dbReference type="AlphaFoldDB" id="A0A0E3H8L4"/>
<dbReference type="HOGENOM" id="CLU_072513_0_0_2"/>
<evidence type="ECO:0000256" key="4">
    <source>
        <dbReference type="ARBA" id="ARBA00022840"/>
    </source>
</evidence>
<dbReference type="PATRIC" id="fig|523844.20.peg.1026"/>
<dbReference type="STRING" id="523844.MSTHT_0801"/>
<dbReference type="GeneID" id="41603849"/>
<sequence length="274" mass="30043">MTQQFTLTIQAGKNKFGELEGFDSIEIRAGDTLSIVGPTGSGKSALINDIETLAQGDSVTGRRILINGEEPPEAFVREPAFKPISLITQNTRCLADLSVEAFLLMHIKARKPGREDLLDETIKLANTFTGEAISPKSRMSGLSGGQTRSLMIADALVIGDTPILLLDEIENAGIFKDRVIESLQGRNKAVILVTHDPYLALKASRRIVMKHGGVSSVIEPMGRERHLIEELALVEDQLHKIREKIRLGAAFPSNSREVFPETLMAAVEQEVSYR</sequence>
<dbReference type="KEGG" id="mthr:MSTHT_0801"/>
<evidence type="ECO:0000256" key="3">
    <source>
        <dbReference type="ARBA" id="ARBA00022741"/>
    </source>
</evidence>
<evidence type="ECO:0000256" key="1">
    <source>
        <dbReference type="ARBA" id="ARBA00005417"/>
    </source>
</evidence>
<dbReference type="Gene3D" id="3.40.50.300">
    <property type="entry name" value="P-loop containing nucleotide triphosphate hydrolases"/>
    <property type="match status" value="1"/>
</dbReference>
<feature type="domain" description="ABC transporter" evidence="5">
    <location>
        <begin position="7"/>
        <end position="237"/>
    </location>
</feature>
<keyword evidence="2" id="KW-0813">Transport</keyword>
<evidence type="ECO:0000256" key="2">
    <source>
        <dbReference type="ARBA" id="ARBA00022448"/>
    </source>
</evidence>
<dbReference type="RefSeq" id="WP_048166702.1">
    <property type="nucleotide sequence ID" value="NZ_CP009501.1"/>
</dbReference>
<dbReference type="Proteomes" id="UP000066529">
    <property type="component" value="Chromosome"/>
</dbReference>
<proteinExistence type="inferred from homology"/>
<dbReference type="PROSITE" id="PS50893">
    <property type="entry name" value="ABC_TRANSPORTER_2"/>
    <property type="match status" value="1"/>
</dbReference>
<dbReference type="InterPro" id="IPR027417">
    <property type="entry name" value="P-loop_NTPase"/>
</dbReference>
<dbReference type="SMART" id="SM00382">
    <property type="entry name" value="AAA"/>
    <property type="match status" value="1"/>
</dbReference>
<comment type="similarity">
    <text evidence="1">Belongs to the ABC transporter superfamily.</text>
</comment>
<dbReference type="OrthoDB" id="64309at2157"/>
<dbReference type="SUPFAM" id="SSF52540">
    <property type="entry name" value="P-loop containing nucleoside triphosphate hydrolases"/>
    <property type="match status" value="1"/>
</dbReference>